<dbReference type="InterPro" id="IPR014352">
    <property type="entry name" value="FERM/acyl-CoA-bd_prot_sf"/>
</dbReference>
<keyword evidence="2" id="KW-0446">Lipid-binding</keyword>
<evidence type="ECO:0000256" key="1">
    <source>
        <dbReference type="ARBA" id="ARBA00005567"/>
    </source>
</evidence>
<evidence type="ECO:0000313" key="4">
    <source>
        <dbReference type="EMBL" id="KAF2395730.1"/>
    </source>
</evidence>
<keyword evidence="5" id="KW-1185">Reference proteome</keyword>
<feature type="domain" description="ACB" evidence="3">
    <location>
        <begin position="1"/>
        <end position="86"/>
    </location>
</feature>
<dbReference type="PANTHER" id="PTHR23310:SF62">
    <property type="entry name" value="ACYL-COA BINDING PROTEIN 1, ISOFORM A"/>
    <property type="match status" value="1"/>
</dbReference>
<dbReference type="Gene3D" id="1.20.80.10">
    <property type="match status" value="1"/>
</dbReference>
<evidence type="ECO:0000313" key="5">
    <source>
        <dbReference type="Proteomes" id="UP000799640"/>
    </source>
</evidence>
<gene>
    <name evidence="4" type="ORF">EJ06DRAFT_517461</name>
</gene>
<dbReference type="InterPro" id="IPR035984">
    <property type="entry name" value="Acyl-CoA-binding_sf"/>
</dbReference>
<dbReference type="EMBL" id="ML996711">
    <property type="protein sequence ID" value="KAF2395730.1"/>
    <property type="molecule type" value="Genomic_DNA"/>
</dbReference>
<proteinExistence type="inferred from homology"/>
<dbReference type="PROSITE" id="PS51228">
    <property type="entry name" value="ACB_2"/>
    <property type="match status" value="1"/>
</dbReference>
<dbReference type="InterPro" id="IPR000582">
    <property type="entry name" value="Acyl-CoA-binding_protein"/>
</dbReference>
<dbReference type="PRINTS" id="PR00689">
    <property type="entry name" value="ACOABINDINGP"/>
</dbReference>
<sequence>MPTFEEAAASARNLKHASNDELLELYSYFKIGNGEDISKSNPGTFDLAGKAKKRAWQKKLDEGVTKEQARQKYVATFERLKAEPGLK</sequence>
<dbReference type="SUPFAM" id="SSF47027">
    <property type="entry name" value="Acyl-CoA binding protein"/>
    <property type="match status" value="1"/>
</dbReference>
<name>A0A6G1HI95_9PEZI</name>
<accession>A0A6G1HI95</accession>
<evidence type="ECO:0000259" key="3">
    <source>
        <dbReference type="PROSITE" id="PS51228"/>
    </source>
</evidence>
<dbReference type="OrthoDB" id="346910at2759"/>
<comment type="similarity">
    <text evidence="1">Belongs to the ACBP family.</text>
</comment>
<reference evidence="4" key="1">
    <citation type="journal article" date="2020" name="Stud. Mycol.">
        <title>101 Dothideomycetes genomes: a test case for predicting lifestyles and emergence of pathogens.</title>
        <authorList>
            <person name="Haridas S."/>
            <person name="Albert R."/>
            <person name="Binder M."/>
            <person name="Bloem J."/>
            <person name="Labutti K."/>
            <person name="Salamov A."/>
            <person name="Andreopoulos B."/>
            <person name="Baker S."/>
            <person name="Barry K."/>
            <person name="Bills G."/>
            <person name="Bluhm B."/>
            <person name="Cannon C."/>
            <person name="Castanera R."/>
            <person name="Culley D."/>
            <person name="Daum C."/>
            <person name="Ezra D."/>
            <person name="Gonzalez J."/>
            <person name="Henrissat B."/>
            <person name="Kuo A."/>
            <person name="Liang C."/>
            <person name="Lipzen A."/>
            <person name="Lutzoni F."/>
            <person name="Magnuson J."/>
            <person name="Mondo S."/>
            <person name="Nolan M."/>
            <person name="Ohm R."/>
            <person name="Pangilinan J."/>
            <person name="Park H.-J."/>
            <person name="Ramirez L."/>
            <person name="Alfaro M."/>
            <person name="Sun H."/>
            <person name="Tritt A."/>
            <person name="Yoshinaga Y."/>
            <person name="Zwiers L.-H."/>
            <person name="Turgeon B."/>
            <person name="Goodwin S."/>
            <person name="Spatafora J."/>
            <person name="Crous P."/>
            <person name="Grigoriev I."/>
        </authorList>
    </citation>
    <scope>NUCLEOTIDE SEQUENCE</scope>
    <source>
        <strain evidence="4">CBS 262.69</strain>
    </source>
</reference>
<dbReference type="Pfam" id="PF00887">
    <property type="entry name" value="ACBP"/>
    <property type="match status" value="1"/>
</dbReference>
<dbReference type="PANTHER" id="PTHR23310">
    <property type="entry name" value="ACYL-COA-BINDING PROTEIN, ACBP"/>
    <property type="match status" value="1"/>
</dbReference>
<dbReference type="GO" id="GO:0000062">
    <property type="term" value="F:fatty-acyl-CoA binding"/>
    <property type="evidence" value="ECO:0007669"/>
    <property type="project" value="InterPro"/>
</dbReference>
<organism evidence="4 5">
    <name type="scientific">Trichodelitschia bisporula</name>
    <dbReference type="NCBI Taxonomy" id="703511"/>
    <lineage>
        <taxon>Eukaryota</taxon>
        <taxon>Fungi</taxon>
        <taxon>Dikarya</taxon>
        <taxon>Ascomycota</taxon>
        <taxon>Pezizomycotina</taxon>
        <taxon>Dothideomycetes</taxon>
        <taxon>Dothideomycetes incertae sedis</taxon>
        <taxon>Phaeotrichales</taxon>
        <taxon>Phaeotrichaceae</taxon>
        <taxon>Trichodelitschia</taxon>
    </lineage>
</organism>
<evidence type="ECO:0000256" key="2">
    <source>
        <dbReference type="ARBA" id="ARBA00023121"/>
    </source>
</evidence>
<dbReference type="Proteomes" id="UP000799640">
    <property type="component" value="Unassembled WGS sequence"/>
</dbReference>
<dbReference type="AlphaFoldDB" id="A0A6G1HI95"/>
<dbReference type="GO" id="GO:0006631">
    <property type="term" value="P:fatty acid metabolic process"/>
    <property type="evidence" value="ECO:0007669"/>
    <property type="project" value="TreeGrafter"/>
</dbReference>
<protein>
    <recommendedName>
        <fullName evidence="3">ACB domain-containing protein</fullName>
    </recommendedName>
</protein>